<dbReference type="InterPro" id="IPR057273">
    <property type="entry name" value="Ddi1/2_HDD"/>
</dbReference>
<evidence type="ECO:0000256" key="6">
    <source>
        <dbReference type="ARBA" id="ARBA00022750"/>
    </source>
</evidence>
<accession>A0A7I8W2X0</accession>
<evidence type="ECO:0000256" key="3">
    <source>
        <dbReference type="ARBA" id="ARBA00022448"/>
    </source>
</evidence>
<dbReference type="GO" id="GO:0005737">
    <property type="term" value="C:cytoplasm"/>
    <property type="evidence" value="ECO:0007669"/>
    <property type="project" value="UniProtKB-SubCell"/>
</dbReference>
<protein>
    <submittedName>
        <fullName evidence="12">DgyrCDS10926</fullName>
    </submittedName>
</protein>
<dbReference type="PANTHER" id="PTHR15397">
    <property type="entry name" value="SODIUM-GLUCOSE COTRANSPORTER REGULATORY PROTEIN -RELATED"/>
    <property type="match status" value="1"/>
</dbReference>
<dbReference type="InterPro" id="IPR033882">
    <property type="entry name" value="DDI1_N"/>
</dbReference>
<evidence type="ECO:0000259" key="10">
    <source>
        <dbReference type="PROSITE" id="PS50030"/>
    </source>
</evidence>
<evidence type="ECO:0000256" key="4">
    <source>
        <dbReference type="ARBA" id="ARBA00022490"/>
    </source>
</evidence>
<dbReference type="PROSITE" id="PS50053">
    <property type="entry name" value="UBIQUITIN_2"/>
    <property type="match status" value="1"/>
</dbReference>
<dbReference type="GO" id="GO:0004190">
    <property type="term" value="F:aspartic-type endopeptidase activity"/>
    <property type="evidence" value="ECO:0007669"/>
    <property type="project" value="UniProtKB-KW"/>
</dbReference>
<dbReference type="PROSITE" id="PS50030">
    <property type="entry name" value="UBA"/>
    <property type="match status" value="1"/>
</dbReference>
<dbReference type="GO" id="GO:0006508">
    <property type="term" value="P:proteolysis"/>
    <property type="evidence" value="ECO:0007669"/>
    <property type="project" value="UniProtKB-KW"/>
</dbReference>
<evidence type="ECO:0000259" key="11">
    <source>
        <dbReference type="PROSITE" id="PS50053"/>
    </source>
</evidence>
<dbReference type="Gene3D" id="3.10.20.90">
    <property type="entry name" value="Phosphatidylinositol 3-kinase Catalytic Subunit, Chain A, domain 1"/>
    <property type="match status" value="1"/>
</dbReference>
<sequence length="423" mass="47057">MRITLTSVNDEIYSLDVSEDMELENFMALAAFETTVPGEQLQLKHNGRVLSGREKKLKEFGLKDGDVVLFGQRGGSSNVLDFSNIQVPVNRPTQPQASGGQENPAVLMEMLRNSPHELALLKERNPPLASALESGDVNKFTQVLMQQKADKLKREQERLQLLMRDPMDPEVQKHIAEEIRLKNVESNMETAMEYSPESFGQVVMLYINCKVNGHVVKAFVDSGAQMTIMSKACAERCNIMRLVDTRWSGIAKGVGTQQIIGRVHLGQIQIEKDFLQSSFSILEQPMDMLLGLDMLKRHQCVIDLKLNELVIGTTGTKTKFLAEAELPDNARLSMQAPDDGTVTMEEDRQLAEALAKSAEQVTRTQVPSATATGPQRTFPESDINKITNYGFSRDQVIEELTRNHGNVDQAIATLFARSLAGPK</sequence>
<proteinExistence type="inferred from homology"/>
<dbReference type="InterPro" id="IPR009060">
    <property type="entry name" value="UBA-like_sf"/>
</dbReference>
<dbReference type="CDD" id="cd01796">
    <property type="entry name" value="Ubl_Ddi1_like"/>
    <property type="match status" value="1"/>
</dbReference>
<feature type="region of interest" description="Disordered" evidence="9">
    <location>
        <begin position="356"/>
        <end position="381"/>
    </location>
</feature>
<comment type="subcellular location">
    <subcellularLocation>
        <location evidence="1">Cytoplasm</location>
    </subcellularLocation>
</comment>
<keyword evidence="13" id="KW-1185">Reference proteome</keyword>
<keyword evidence="4" id="KW-0963">Cytoplasm</keyword>
<reference evidence="12 13" key="1">
    <citation type="submission" date="2020-08" db="EMBL/GenBank/DDBJ databases">
        <authorList>
            <person name="Hejnol A."/>
        </authorList>
    </citation>
    <scope>NUCLEOTIDE SEQUENCE [LARGE SCALE GENOMIC DNA]</scope>
</reference>
<dbReference type="Pfam" id="PF24669">
    <property type="entry name" value="Ddi2_HDD"/>
    <property type="match status" value="1"/>
</dbReference>
<dbReference type="InterPro" id="IPR019103">
    <property type="entry name" value="Peptidase_aspartic_DDI1-type"/>
</dbReference>
<evidence type="ECO:0000256" key="7">
    <source>
        <dbReference type="ARBA" id="ARBA00022801"/>
    </source>
</evidence>
<evidence type="ECO:0000313" key="13">
    <source>
        <dbReference type="Proteomes" id="UP000549394"/>
    </source>
</evidence>
<evidence type="ECO:0000256" key="2">
    <source>
        <dbReference type="ARBA" id="ARBA00009136"/>
    </source>
</evidence>
<dbReference type="GO" id="GO:0015031">
    <property type="term" value="P:protein transport"/>
    <property type="evidence" value="ECO:0007669"/>
    <property type="project" value="UniProtKB-KW"/>
</dbReference>
<name>A0A7I8W2X0_9ANNE</name>
<keyword evidence="3" id="KW-0813">Transport</keyword>
<evidence type="ECO:0000256" key="5">
    <source>
        <dbReference type="ARBA" id="ARBA00022670"/>
    </source>
</evidence>
<evidence type="ECO:0000313" key="12">
    <source>
        <dbReference type="EMBL" id="CAD5122502.1"/>
    </source>
</evidence>
<dbReference type="Pfam" id="PF09668">
    <property type="entry name" value="Asp_protease"/>
    <property type="match status" value="1"/>
</dbReference>
<gene>
    <name evidence="12" type="ORF">DGYR_LOCUS10304</name>
</gene>
<dbReference type="SUPFAM" id="SSF54236">
    <property type="entry name" value="Ubiquitin-like"/>
    <property type="match status" value="1"/>
</dbReference>
<keyword evidence="8" id="KW-0653">Protein transport</keyword>
<keyword evidence="7" id="KW-0378">Hydrolase</keyword>
<comment type="similarity">
    <text evidence="2">Belongs to the DDI1 family.</text>
</comment>
<comment type="caution">
    <text evidence="12">The sequence shown here is derived from an EMBL/GenBank/DDBJ whole genome shotgun (WGS) entry which is preliminary data.</text>
</comment>
<dbReference type="InterPro" id="IPR021109">
    <property type="entry name" value="Peptidase_aspartic_dom_sf"/>
</dbReference>
<dbReference type="SUPFAM" id="SSF50630">
    <property type="entry name" value="Acid proteases"/>
    <property type="match status" value="1"/>
</dbReference>
<feature type="compositionally biased region" description="Polar residues" evidence="9">
    <location>
        <begin position="359"/>
        <end position="375"/>
    </location>
</feature>
<dbReference type="FunFam" id="2.40.70.10:FF:000005">
    <property type="entry name" value="DNA damage inducible 1 homolog 2"/>
    <property type="match status" value="1"/>
</dbReference>
<dbReference type="InterPro" id="IPR015940">
    <property type="entry name" value="UBA"/>
</dbReference>
<dbReference type="Gene3D" id="2.40.70.10">
    <property type="entry name" value="Acid Proteases"/>
    <property type="match status" value="1"/>
</dbReference>
<dbReference type="Proteomes" id="UP000549394">
    <property type="component" value="Unassembled WGS sequence"/>
</dbReference>
<dbReference type="CDD" id="cd05479">
    <property type="entry name" value="RP_DDI"/>
    <property type="match status" value="1"/>
</dbReference>
<dbReference type="SUPFAM" id="SSF46934">
    <property type="entry name" value="UBA-like"/>
    <property type="match status" value="1"/>
</dbReference>
<evidence type="ECO:0000256" key="9">
    <source>
        <dbReference type="SAM" id="MobiDB-lite"/>
    </source>
</evidence>
<organism evidence="12 13">
    <name type="scientific">Dimorphilus gyrociliatus</name>
    <dbReference type="NCBI Taxonomy" id="2664684"/>
    <lineage>
        <taxon>Eukaryota</taxon>
        <taxon>Metazoa</taxon>
        <taxon>Spiralia</taxon>
        <taxon>Lophotrochozoa</taxon>
        <taxon>Annelida</taxon>
        <taxon>Polychaeta</taxon>
        <taxon>Polychaeta incertae sedis</taxon>
        <taxon>Dinophilidae</taxon>
        <taxon>Dimorphilus</taxon>
    </lineage>
</organism>
<dbReference type="InterPro" id="IPR000626">
    <property type="entry name" value="Ubiquitin-like_dom"/>
</dbReference>
<dbReference type="InterPro" id="IPR029071">
    <property type="entry name" value="Ubiquitin-like_domsf"/>
</dbReference>
<feature type="domain" description="Ubiquitin-like" evidence="11">
    <location>
        <begin position="1"/>
        <end position="70"/>
    </location>
</feature>
<dbReference type="PANTHER" id="PTHR15397:SF3">
    <property type="entry name" value="DNA DAMAGE INDUCIBLE 1 HOMOLOG 2"/>
    <property type="match status" value="1"/>
</dbReference>
<evidence type="ECO:0000256" key="8">
    <source>
        <dbReference type="ARBA" id="ARBA00022927"/>
    </source>
</evidence>
<dbReference type="OrthoDB" id="1047367at2759"/>
<dbReference type="EMBL" id="CAJFCJ010000017">
    <property type="protein sequence ID" value="CAD5122502.1"/>
    <property type="molecule type" value="Genomic_DNA"/>
</dbReference>
<dbReference type="Pfam" id="PF00240">
    <property type="entry name" value="ubiquitin"/>
    <property type="match status" value="1"/>
</dbReference>
<dbReference type="AlphaFoldDB" id="A0A7I8W2X0"/>
<feature type="domain" description="UBA" evidence="10">
    <location>
        <begin position="377"/>
        <end position="417"/>
    </location>
</feature>
<dbReference type="Gene3D" id="1.10.8.10">
    <property type="entry name" value="DNA helicase RuvA subunit, C-terminal domain"/>
    <property type="match status" value="1"/>
</dbReference>
<keyword evidence="6" id="KW-0064">Aspartyl protease</keyword>
<keyword evidence="5" id="KW-0645">Protease</keyword>
<evidence type="ECO:0000256" key="1">
    <source>
        <dbReference type="ARBA" id="ARBA00004496"/>
    </source>
</evidence>